<geneLocation type="plasmid" evidence="2 3">
    <name>unnamed3</name>
</geneLocation>
<evidence type="ECO:0000256" key="1">
    <source>
        <dbReference type="SAM" id="Phobius"/>
    </source>
</evidence>
<dbReference type="InterPro" id="IPR025333">
    <property type="entry name" value="DUF4239"/>
</dbReference>
<dbReference type="EMBL" id="CP030763">
    <property type="protein sequence ID" value="AXA44271.1"/>
    <property type="molecule type" value="Genomic_DNA"/>
</dbReference>
<dbReference type="Pfam" id="PF14023">
    <property type="entry name" value="Bestrophin-like"/>
    <property type="match status" value="1"/>
</dbReference>
<gene>
    <name evidence="2" type="ORF">DLJ82_6300</name>
</gene>
<keyword evidence="1" id="KW-0472">Membrane</keyword>
<keyword evidence="2" id="KW-0614">Plasmid</keyword>
<reference evidence="2 3" key="1">
    <citation type="submission" date="2018-07" db="EMBL/GenBank/DDBJ databases">
        <title>Rhizobium leguminosarum strain:ATCC 14479 Genome sequencing and assembly.</title>
        <authorList>
            <person name="Chakraborty R."/>
        </authorList>
    </citation>
    <scope>NUCLEOTIDE SEQUENCE [LARGE SCALE GENOMIC DNA]</scope>
    <source>
        <strain evidence="2 3">ATCC 14479</strain>
        <plasmid evidence="3">Plasmid unnamed3</plasmid>
    </source>
</reference>
<sequence length="268" mass="29056">MSFDAFIIVALFFGTIFVVMISIEGGYLLGCFAHRRSTTEKESPVSSIAAAVLALLSFILAFTFSVASNHFDARKELVQEEANKIRTVWQRSDFLPDPERAETKALIRGYLVERTSAVRSTDPETLKSVFAQAEQTQSRLWEIAVANARKDLNSDIGGLFVEALNDMFAVHASRVTVGFQKRIPGGIWLALITLTILGMMAMGYVVGIAGSKRTLTMPLLALSFASVVAAIGVLDRPIGGLTNVSQQPLIDLLSSIAMTSAPKQIGIE</sequence>
<feature type="transmembrane region" description="Helical" evidence="1">
    <location>
        <begin position="45"/>
        <end position="67"/>
    </location>
</feature>
<feature type="transmembrane region" description="Helical" evidence="1">
    <location>
        <begin position="187"/>
        <end position="208"/>
    </location>
</feature>
<proteinExistence type="predicted"/>
<protein>
    <recommendedName>
        <fullName evidence="4">DUF4239 domain-containing protein</fullName>
    </recommendedName>
</protein>
<feature type="transmembrane region" description="Helical" evidence="1">
    <location>
        <begin position="215"/>
        <end position="234"/>
    </location>
</feature>
<feature type="transmembrane region" description="Helical" evidence="1">
    <location>
        <begin position="6"/>
        <end position="33"/>
    </location>
</feature>
<dbReference type="RefSeq" id="WP_112908146.1">
    <property type="nucleotide sequence ID" value="NZ_CP030763.1"/>
</dbReference>
<dbReference type="Proteomes" id="UP000251166">
    <property type="component" value="Plasmid unnamed3"/>
</dbReference>
<evidence type="ECO:0000313" key="2">
    <source>
        <dbReference type="EMBL" id="AXA44271.1"/>
    </source>
</evidence>
<name>A0A2Z4YSK5_RHILE</name>
<evidence type="ECO:0008006" key="4">
    <source>
        <dbReference type="Google" id="ProtNLM"/>
    </source>
</evidence>
<organism evidence="2 3">
    <name type="scientific">Rhizobium leguminosarum</name>
    <dbReference type="NCBI Taxonomy" id="384"/>
    <lineage>
        <taxon>Bacteria</taxon>
        <taxon>Pseudomonadati</taxon>
        <taxon>Pseudomonadota</taxon>
        <taxon>Alphaproteobacteria</taxon>
        <taxon>Hyphomicrobiales</taxon>
        <taxon>Rhizobiaceae</taxon>
        <taxon>Rhizobium/Agrobacterium group</taxon>
        <taxon>Rhizobium</taxon>
    </lineage>
</organism>
<keyword evidence="1" id="KW-0812">Transmembrane</keyword>
<evidence type="ECO:0000313" key="3">
    <source>
        <dbReference type="Proteomes" id="UP000251166"/>
    </source>
</evidence>
<keyword evidence="1" id="KW-1133">Transmembrane helix</keyword>
<dbReference type="AlphaFoldDB" id="A0A2Z4YSK5"/>
<accession>A0A2Z4YSK5</accession>